<reference evidence="8" key="2">
    <citation type="submission" date="2018-05" db="EMBL/GenBank/DDBJ databases">
        <title>OpunRS2 (Oryza punctata Reference Sequence Version 2).</title>
        <authorList>
            <person name="Zhang J."/>
            <person name="Kudrna D."/>
            <person name="Lee S."/>
            <person name="Talag J."/>
            <person name="Welchert J."/>
            <person name="Wing R.A."/>
        </authorList>
    </citation>
    <scope>NUCLEOTIDE SEQUENCE [LARGE SCALE GENOMIC DNA]</scope>
</reference>
<comment type="similarity">
    <text evidence="1">Belongs to the disease resistance NB-LRR family.</text>
</comment>
<keyword evidence="2" id="KW-0433">Leucine-rich repeat</keyword>
<keyword evidence="9" id="KW-1185">Reference proteome</keyword>
<evidence type="ECO:0000313" key="8">
    <source>
        <dbReference type="EnsemblPlants" id="OPUNC02G22580.1"/>
    </source>
</evidence>
<keyword evidence="6" id="KW-0175">Coiled coil</keyword>
<evidence type="ECO:0000256" key="2">
    <source>
        <dbReference type="ARBA" id="ARBA00022614"/>
    </source>
</evidence>
<dbReference type="PANTHER" id="PTHR33377">
    <property type="entry name" value="OS10G0134700 PROTEIN-RELATED"/>
    <property type="match status" value="1"/>
</dbReference>
<name>A0A0E0K2L7_ORYPU</name>
<dbReference type="STRING" id="4537.A0A0E0K2L7"/>
<dbReference type="eggNOG" id="KOG4658">
    <property type="taxonomic scope" value="Eukaryota"/>
</dbReference>
<dbReference type="Gramene" id="OPUNC02G22580.1">
    <property type="protein sequence ID" value="OPUNC02G22580.1"/>
    <property type="gene ID" value="OPUNC02G22580"/>
</dbReference>
<dbReference type="SUPFAM" id="SSF52540">
    <property type="entry name" value="P-loop containing nucleoside triphosphate hydrolases"/>
    <property type="match status" value="1"/>
</dbReference>
<evidence type="ECO:0000313" key="9">
    <source>
        <dbReference type="Proteomes" id="UP000026962"/>
    </source>
</evidence>
<proteinExistence type="inferred from homology"/>
<dbReference type="InterPro" id="IPR027417">
    <property type="entry name" value="P-loop_NTPase"/>
</dbReference>
<dbReference type="Gene3D" id="1.20.5.4130">
    <property type="match status" value="1"/>
</dbReference>
<dbReference type="AlphaFoldDB" id="A0A0E0K2L7"/>
<dbReference type="InterPro" id="IPR041118">
    <property type="entry name" value="Rx_N"/>
</dbReference>
<keyword evidence="3" id="KW-0677">Repeat</keyword>
<dbReference type="Proteomes" id="UP000026962">
    <property type="component" value="Chromosome 2"/>
</dbReference>
<accession>A0A0E0K2L7</accession>
<sequence>METFLSAVLADLLSRSISFVIDRYCQQQQGVEENLQQLQRMLLRIQIVVEEANRRSITNQAMLMQLKTMRSMIYRGYYFLDNFRYRITPEQTQDEVGEHSVALSHFSPLKRFRFSTITKKMVSEVQERKELQTLLDHLQSIISEEFVISLSSCPRMIRQPHCSYLLLENCMFGRQAEQERVISFLLEPHPLGVEGAAVLPIIGPKRVGKSTLVEHVCHDERIPGVIKHQNSDSTEQSLVVIELVDDMDKGTWRKILHSLRRGSRTPVTRIIITSQSERVATFGTTEALWIDFLPKEAFWYFFKTIAFGSTNPHEDPKLTSICMEIALLVNGSFVGTNIVGGILRSNISVQFWNRFLERMKAITDRHFRLLGQHLRDAYTTKSGRSYVWVPKLNRFVAATYNLYEVTSARLNDLPIILSNDILTGNVELKEKFDVLQWQSSIPPYNYYMAHYEMIAQPPDRLPKMKRSRSLSEELV</sequence>
<evidence type="ECO:0000256" key="1">
    <source>
        <dbReference type="ARBA" id="ARBA00008894"/>
    </source>
</evidence>
<dbReference type="EnsemblPlants" id="OPUNC02G22580.1">
    <property type="protein sequence ID" value="OPUNC02G22580.1"/>
    <property type="gene ID" value="OPUNC02G22580"/>
</dbReference>
<dbReference type="Pfam" id="PF18052">
    <property type="entry name" value="Rx_N"/>
    <property type="match status" value="1"/>
</dbReference>
<organism evidence="8">
    <name type="scientific">Oryza punctata</name>
    <name type="common">Red rice</name>
    <dbReference type="NCBI Taxonomy" id="4537"/>
    <lineage>
        <taxon>Eukaryota</taxon>
        <taxon>Viridiplantae</taxon>
        <taxon>Streptophyta</taxon>
        <taxon>Embryophyta</taxon>
        <taxon>Tracheophyta</taxon>
        <taxon>Spermatophyta</taxon>
        <taxon>Magnoliopsida</taxon>
        <taxon>Liliopsida</taxon>
        <taxon>Poales</taxon>
        <taxon>Poaceae</taxon>
        <taxon>BOP clade</taxon>
        <taxon>Oryzoideae</taxon>
        <taxon>Oryzeae</taxon>
        <taxon>Oryzinae</taxon>
        <taxon>Oryza</taxon>
    </lineage>
</organism>
<feature type="domain" description="Disease resistance N-terminal" evidence="7">
    <location>
        <begin position="10"/>
        <end position="92"/>
    </location>
</feature>
<reference evidence="8" key="1">
    <citation type="submission" date="2015-04" db="UniProtKB">
        <authorList>
            <consortium name="EnsemblPlants"/>
        </authorList>
    </citation>
    <scope>IDENTIFICATION</scope>
</reference>
<dbReference type="OMA" id="VENVCHD"/>
<feature type="coiled-coil region" evidence="6">
    <location>
        <begin position="21"/>
        <end position="55"/>
    </location>
</feature>
<evidence type="ECO:0000256" key="4">
    <source>
        <dbReference type="ARBA" id="ARBA00022741"/>
    </source>
</evidence>
<keyword evidence="5" id="KW-0611">Plant defense</keyword>
<evidence type="ECO:0000256" key="5">
    <source>
        <dbReference type="ARBA" id="ARBA00022821"/>
    </source>
</evidence>
<evidence type="ECO:0000259" key="7">
    <source>
        <dbReference type="Pfam" id="PF18052"/>
    </source>
</evidence>
<dbReference type="HOGENOM" id="CLU_001090_4_2_1"/>
<evidence type="ECO:0000256" key="6">
    <source>
        <dbReference type="SAM" id="Coils"/>
    </source>
</evidence>
<protein>
    <recommendedName>
        <fullName evidence="7">Disease resistance N-terminal domain-containing protein</fullName>
    </recommendedName>
</protein>
<dbReference type="PANTHER" id="PTHR33377:SF36">
    <property type="entry name" value="OS01G0720900 PROTEIN"/>
    <property type="match status" value="1"/>
</dbReference>
<dbReference type="GO" id="GO:0006952">
    <property type="term" value="P:defense response"/>
    <property type="evidence" value="ECO:0007669"/>
    <property type="project" value="UniProtKB-KW"/>
</dbReference>
<evidence type="ECO:0000256" key="3">
    <source>
        <dbReference type="ARBA" id="ARBA00022737"/>
    </source>
</evidence>
<dbReference type="GO" id="GO:0043531">
    <property type="term" value="F:ADP binding"/>
    <property type="evidence" value="ECO:0007669"/>
    <property type="project" value="InterPro"/>
</dbReference>
<keyword evidence="4" id="KW-0547">Nucleotide-binding</keyword>